<evidence type="ECO:0000313" key="3">
    <source>
        <dbReference type="Proteomes" id="UP001457282"/>
    </source>
</evidence>
<evidence type="ECO:0000313" key="2">
    <source>
        <dbReference type="EMBL" id="KAK9906101.1"/>
    </source>
</evidence>
<organism evidence="2 3">
    <name type="scientific">Rubus argutus</name>
    <name type="common">Southern blackberry</name>
    <dbReference type="NCBI Taxonomy" id="59490"/>
    <lineage>
        <taxon>Eukaryota</taxon>
        <taxon>Viridiplantae</taxon>
        <taxon>Streptophyta</taxon>
        <taxon>Embryophyta</taxon>
        <taxon>Tracheophyta</taxon>
        <taxon>Spermatophyta</taxon>
        <taxon>Magnoliopsida</taxon>
        <taxon>eudicotyledons</taxon>
        <taxon>Gunneridae</taxon>
        <taxon>Pentapetalae</taxon>
        <taxon>rosids</taxon>
        <taxon>fabids</taxon>
        <taxon>Rosales</taxon>
        <taxon>Rosaceae</taxon>
        <taxon>Rosoideae</taxon>
        <taxon>Rosoideae incertae sedis</taxon>
        <taxon>Rubus</taxon>
    </lineage>
</organism>
<name>A0AAW1VS59_RUBAR</name>
<comment type="caution">
    <text evidence="2">The sequence shown here is derived from an EMBL/GenBank/DDBJ whole genome shotgun (WGS) entry which is preliminary data.</text>
</comment>
<sequence>MAGRSSRRAEALAHLEEAAGGRAGNDGVPGVLLLAHVDHRAVEGGEEATPDGEASAHARRVHAHGLGAADETRALGRVVDALEEVESRASDGAHPEGSADVVDDTVGARFPRGLWSSHGEV</sequence>
<feature type="region of interest" description="Disordered" evidence="1">
    <location>
        <begin position="86"/>
        <end position="105"/>
    </location>
</feature>
<gene>
    <name evidence="2" type="ORF">M0R45_000003</name>
</gene>
<accession>A0AAW1VS59</accession>
<protein>
    <submittedName>
        <fullName evidence="2">Uncharacterized protein</fullName>
    </submittedName>
</protein>
<feature type="region of interest" description="Disordered" evidence="1">
    <location>
        <begin position="43"/>
        <end position="70"/>
    </location>
</feature>
<proteinExistence type="predicted"/>
<evidence type="ECO:0000256" key="1">
    <source>
        <dbReference type="SAM" id="MobiDB-lite"/>
    </source>
</evidence>
<dbReference type="AlphaFoldDB" id="A0AAW1VS59"/>
<dbReference type="EMBL" id="JBEDUW010000100">
    <property type="protein sequence ID" value="KAK9906101.1"/>
    <property type="molecule type" value="Genomic_DNA"/>
</dbReference>
<dbReference type="Proteomes" id="UP001457282">
    <property type="component" value="Unassembled WGS sequence"/>
</dbReference>
<reference evidence="2 3" key="1">
    <citation type="journal article" date="2023" name="G3 (Bethesda)">
        <title>A chromosome-length genome assembly and annotation of blackberry (Rubus argutus, cv. 'Hillquist').</title>
        <authorList>
            <person name="Bruna T."/>
            <person name="Aryal R."/>
            <person name="Dudchenko O."/>
            <person name="Sargent D.J."/>
            <person name="Mead D."/>
            <person name="Buti M."/>
            <person name="Cavallini A."/>
            <person name="Hytonen T."/>
            <person name="Andres J."/>
            <person name="Pham M."/>
            <person name="Weisz D."/>
            <person name="Mascagni F."/>
            <person name="Usai G."/>
            <person name="Natali L."/>
            <person name="Bassil N."/>
            <person name="Fernandez G.E."/>
            <person name="Lomsadze A."/>
            <person name="Armour M."/>
            <person name="Olukolu B."/>
            <person name="Poorten T."/>
            <person name="Britton C."/>
            <person name="Davik J."/>
            <person name="Ashrafi H."/>
            <person name="Aiden E.L."/>
            <person name="Borodovsky M."/>
            <person name="Worthington M."/>
        </authorList>
    </citation>
    <scope>NUCLEOTIDE SEQUENCE [LARGE SCALE GENOMIC DNA]</scope>
    <source>
        <strain evidence="2">PI 553951</strain>
    </source>
</reference>
<keyword evidence="3" id="KW-1185">Reference proteome</keyword>